<evidence type="ECO:0000256" key="2">
    <source>
        <dbReference type="SAM" id="SignalP"/>
    </source>
</evidence>
<feature type="signal peptide" evidence="2">
    <location>
        <begin position="1"/>
        <end position="24"/>
    </location>
</feature>
<protein>
    <recommendedName>
        <fullName evidence="5">CBM11 domain-containing protein</fullName>
    </recommendedName>
</protein>
<keyword evidence="2" id="KW-0732">Signal</keyword>
<dbReference type="EMBL" id="JAQSIO010000005">
    <property type="protein sequence ID" value="MDD0815831.1"/>
    <property type="molecule type" value="Genomic_DNA"/>
</dbReference>
<dbReference type="RefSeq" id="WP_273927529.1">
    <property type="nucleotide sequence ID" value="NZ_JAQSIO010000005.1"/>
</dbReference>
<organism evidence="3 4">
    <name type="scientific">Curvibacter microcysteis</name>
    <dbReference type="NCBI Taxonomy" id="3026419"/>
    <lineage>
        <taxon>Bacteria</taxon>
        <taxon>Pseudomonadati</taxon>
        <taxon>Pseudomonadota</taxon>
        <taxon>Betaproteobacteria</taxon>
        <taxon>Burkholderiales</taxon>
        <taxon>Comamonadaceae</taxon>
        <taxon>Curvibacter</taxon>
    </lineage>
</organism>
<reference evidence="3 4" key="1">
    <citation type="submission" date="2023-02" db="EMBL/GenBank/DDBJ databases">
        <title>Bacterial whole genome sequence for Curvibacter sp. HBC28.</title>
        <authorList>
            <person name="Le V."/>
            <person name="Ko S.-R."/>
            <person name="Ahn C.-Y."/>
            <person name="Oh H.-M."/>
        </authorList>
    </citation>
    <scope>NUCLEOTIDE SEQUENCE [LARGE SCALE GENOMIC DNA]</scope>
    <source>
        <strain evidence="3 4">HBC28</strain>
    </source>
</reference>
<proteinExistence type="predicted"/>
<keyword evidence="4" id="KW-1185">Reference proteome</keyword>
<feature type="compositionally biased region" description="Low complexity" evidence="1">
    <location>
        <begin position="22"/>
        <end position="40"/>
    </location>
</feature>
<accession>A0ABT5MGW6</accession>
<evidence type="ECO:0000256" key="1">
    <source>
        <dbReference type="SAM" id="MobiDB-lite"/>
    </source>
</evidence>
<feature type="chain" id="PRO_5047491587" description="CBM11 domain-containing protein" evidence="2">
    <location>
        <begin position="25"/>
        <end position="208"/>
    </location>
</feature>
<feature type="region of interest" description="Disordered" evidence="1">
    <location>
        <begin position="22"/>
        <end position="42"/>
    </location>
</feature>
<name>A0ABT5MGW6_9BURK</name>
<dbReference type="Gene3D" id="2.60.120.260">
    <property type="entry name" value="Galactose-binding domain-like"/>
    <property type="match status" value="1"/>
</dbReference>
<dbReference type="Proteomes" id="UP001528672">
    <property type="component" value="Unassembled WGS sequence"/>
</dbReference>
<gene>
    <name evidence="3" type="ORF">PSQ39_14435</name>
</gene>
<sequence>MRYIQWAPVALALSGALFSPLSQAQSAPSPSPTSAASAPACPAPGRPAIAPVNNPGFVAGDNGIPKGWRGVEHVNPGHYLFESDTAVYRSAPPSFRLRRVGTEAHATLEQTIRVAPCWRGKTARLSSELKTQGADGAGGGLILQMRDIDNRVLLWNHMNDSRVIGTQDWKRYSVELPLPEATEEIRIGILLDEQGTLWADDVRLEILN</sequence>
<evidence type="ECO:0000313" key="4">
    <source>
        <dbReference type="Proteomes" id="UP001528672"/>
    </source>
</evidence>
<evidence type="ECO:0008006" key="5">
    <source>
        <dbReference type="Google" id="ProtNLM"/>
    </source>
</evidence>
<comment type="caution">
    <text evidence="3">The sequence shown here is derived from an EMBL/GenBank/DDBJ whole genome shotgun (WGS) entry which is preliminary data.</text>
</comment>
<evidence type="ECO:0000313" key="3">
    <source>
        <dbReference type="EMBL" id="MDD0815831.1"/>
    </source>
</evidence>